<evidence type="ECO:0000313" key="2">
    <source>
        <dbReference type="EMBL" id="JAT27349.1"/>
    </source>
</evidence>
<dbReference type="EMBL" id="GEBQ01012628">
    <property type="protein sequence ID" value="JAT27349.1"/>
    <property type="molecule type" value="Transcribed_RNA"/>
</dbReference>
<feature type="non-terminal residue" evidence="2">
    <location>
        <position position="1"/>
    </location>
</feature>
<name>A0A1B6LUK9_9HEMI</name>
<evidence type="ECO:0000256" key="1">
    <source>
        <dbReference type="SAM" id="MobiDB-lite"/>
    </source>
</evidence>
<feature type="non-terminal residue" evidence="2">
    <location>
        <position position="103"/>
    </location>
</feature>
<dbReference type="AlphaFoldDB" id="A0A1B6LUK9"/>
<organism evidence="2">
    <name type="scientific">Graphocephala atropunctata</name>
    <dbReference type="NCBI Taxonomy" id="36148"/>
    <lineage>
        <taxon>Eukaryota</taxon>
        <taxon>Metazoa</taxon>
        <taxon>Ecdysozoa</taxon>
        <taxon>Arthropoda</taxon>
        <taxon>Hexapoda</taxon>
        <taxon>Insecta</taxon>
        <taxon>Pterygota</taxon>
        <taxon>Neoptera</taxon>
        <taxon>Paraneoptera</taxon>
        <taxon>Hemiptera</taxon>
        <taxon>Auchenorrhyncha</taxon>
        <taxon>Membracoidea</taxon>
        <taxon>Cicadellidae</taxon>
        <taxon>Cicadellinae</taxon>
        <taxon>Cicadellini</taxon>
        <taxon>Graphocephala</taxon>
    </lineage>
</organism>
<protein>
    <submittedName>
        <fullName evidence="2">Uncharacterized protein</fullName>
    </submittedName>
</protein>
<sequence length="103" mass="11292">HSYDLLTPLPPRDRSFDNESEASGDQSVVSHPFSDETPRFGEPVAVGKFSSIHEEVMSTLREQTRGDSCCSTCSSCDTCSTDTWDALGIDEGRILRTTPQPLP</sequence>
<gene>
    <name evidence="2" type="ORF">g.51087</name>
</gene>
<reference evidence="2" key="1">
    <citation type="submission" date="2015-11" db="EMBL/GenBank/DDBJ databases">
        <title>De novo transcriptome assembly of four potential Pierce s Disease insect vectors from Arizona vineyards.</title>
        <authorList>
            <person name="Tassone E.E."/>
        </authorList>
    </citation>
    <scope>NUCLEOTIDE SEQUENCE</scope>
</reference>
<proteinExistence type="predicted"/>
<feature type="region of interest" description="Disordered" evidence="1">
    <location>
        <begin position="1"/>
        <end position="41"/>
    </location>
</feature>
<accession>A0A1B6LUK9</accession>